<dbReference type="OrthoDB" id="9801609at2"/>
<feature type="domain" description="Glycosyltransferase subfamily 4-like N-terminal" evidence="3">
    <location>
        <begin position="18"/>
        <end position="170"/>
    </location>
</feature>
<dbReference type="GO" id="GO:0009103">
    <property type="term" value="P:lipopolysaccharide biosynthetic process"/>
    <property type="evidence" value="ECO:0007669"/>
    <property type="project" value="TreeGrafter"/>
</dbReference>
<dbReference type="EMBL" id="PYGF01000017">
    <property type="protein sequence ID" value="PSK99262.1"/>
    <property type="molecule type" value="Genomic_DNA"/>
</dbReference>
<protein>
    <submittedName>
        <fullName evidence="4">Glycosyltransferase involved in cell wall biosynthesis</fullName>
    </submittedName>
</protein>
<dbReference type="AlphaFoldDB" id="A0A2P8DQ02"/>
<keyword evidence="5" id="KW-1185">Reference proteome</keyword>
<gene>
    <name evidence="4" type="ORF">CLV48_11748</name>
</gene>
<proteinExistence type="predicted"/>
<dbReference type="SUPFAM" id="SSF53756">
    <property type="entry name" value="UDP-Glycosyltransferase/glycogen phosphorylase"/>
    <property type="match status" value="1"/>
</dbReference>
<evidence type="ECO:0000313" key="5">
    <source>
        <dbReference type="Proteomes" id="UP000240708"/>
    </source>
</evidence>
<evidence type="ECO:0000313" key="4">
    <source>
        <dbReference type="EMBL" id="PSK99262.1"/>
    </source>
</evidence>
<keyword evidence="1 4" id="KW-0808">Transferase</keyword>
<dbReference type="PANTHER" id="PTHR46401:SF2">
    <property type="entry name" value="GLYCOSYLTRANSFERASE WBBK-RELATED"/>
    <property type="match status" value="1"/>
</dbReference>
<organism evidence="4 5">
    <name type="scientific">Cecembia rubra</name>
    <dbReference type="NCBI Taxonomy" id="1485585"/>
    <lineage>
        <taxon>Bacteria</taxon>
        <taxon>Pseudomonadati</taxon>
        <taxon>Bacteroidota</taxon>
        <taxon>Cytophagia</taxon>
        <taxon>Cytophagales</taxon>
        <taxon>Cyclobacteriaceae</taxon>
        <taxon>Cecembia</taxon>
    </lineage>
</organism>
<evidence type="ECO:0000256" key="1">
    <source>
        <dbReference type="ARBA" id="ARBA00022679"/>
    </source>
</evidence>
<dbReference type="PANTHER" id="PTHR46401">
    <property type="entry name" value="GLYCOSYLTRANSFERASE WBBK-RELATED"/>
    <property type="match status" value="1"/>
</dbReference>
<dbReference type="CDD" id="cd03809">
    <property type="entry name" value="GT4_MtfB-like"/>
    <property type="match status" value="1"/>
</dbReference>
<evidence type="ECO:0000259" key="3">
    <source>
        <dbReference type="Pfam" id="PF13439"/>
    </source>
</evidence>
<feature type="domain" description="Glycosyl transferase family 1" evidence="2">
    <location>
        <begin position="192"/>
        <end position="353"/>
    </location>
</feature>
<accession>A0A2P8DQ02</accession>
<dbReference type="InterPro" id="IPR028098">
    <property type="entry name" value="Glyco_trans_4-like_N"/>
</dbReference>
<dbReference type="InterPro" id="IPR001296">
    <property type="entry name" value="Glyco_trans_1"/>
</dbReference>
<dbReference type="Pfam" id="PF00534">
    <property type="entry name" value="Glycos_transf_1"/>
    <property type="match status" value="1"/>
</dbReference>
<evidence type="ECO:0000259" key="2">
    <source>
        <dbReference type="Pfam" id="PF00534"/>
    </source>
</evidence>
<dbReference type="GO" id="GO:0016757">
    <property type="term" value="F:glycosyltransferase activity"/>
    <property type="evidence" value="ECO:0007669"/>
    <property type="project" value="InterPro"/>
</dbReference>
<dbReference type="RefSeq" id="WP_106568946.1">
    <property type="nucleotide sequence ID" value="NZ_JAUVYL010000011.1"/>
</dbReference>
<name>A0A2P8DQ02_9BACT</name>
<dbReference type="Gene3D" id="3.40.50.2000">
    <property type="entry name" value="Glycogen Phosphorylase B"/>
    <property type="match status" value="2"/>
</dbReference>
<reference evidence="4 5" key="1">
    <citation type="submission" date="2018-03" db="EMBL/GenBank/DDBJ databases">
        <title>Genomic Encyclopedia of Archaeal and Bacterial Type Strains, Phase II (KMG-II): from individual species to whole genera.</title>
        <authorList>
            <person name="Goeker M."/>
        </authorList>
    </citation>
    <scope>NUCLEOTIDE SEQUENCE [LARGE SCALE GENOMIC DNA]</scope>
    <source>
        <strain evidence="4 5">DSM 28057</strain>
    </source>
</reference>
<comment type="caution">
    <text evidence="4">The sequence shown here is derived from an EMBL/GenBank/DDBJ whole genome shotgun (WGS) entry which is preliminary data.</text>
</comment>
<dbReference type="Proteomes" id="UP000240708">
    <property type="component" value="Unassembled WGS sequence"/>
</dbReference>
<dbReference type="Pfam" id="PF13439">
    <property type="entry name" value="Glyco_transf_4"/>
    <property type="match status" value="1"/>
</dbReference>
<sequence>MKKKVFVDLFYLNTALTGIKTYMLEFCEAEKEFSSEEVEYIFSHDPKKQAESGFYRGNVPYWRKVLYHFYYFIWKQILLPLRVKKSKADVLICFDYIAPAIPMKAKKLVVIHDAFFWQMPQNYNKYWRKYFIPMIHAGLKGNTVVITTSEYAKQSIIQFTGIKNPIEVIYQCPRLLPEMADESILEDLGLQPKSYFLHVGSFDKRKLLQVLVEAFSKIETNFPGKFKLVLVGERGLSSALDDYDQVRNSVYSLGLKEKVLFPGFLSDSKLKSLYNAAFAYVFPSSNEGFGIPVIEAMRSGIPVIISEQQALLEVAGGAALVHPIGDSQSLSKCMEKLILSDQLAKKLIESGKRRSVDFSRSSFIRNYQKILDIPLDKQHNFKQ</sequence>